<evidence type="ECO:0000313" key="2">
    <source>
        <dbReference type="Proteomes" id="UP000265515"/>
    </source>
</evidence>
<sequence>MMRLFNYIVFKSENREAREWKDGNFFDYEKVEQRFGVRAAEWDEERDRIPLEYVRRVPKRLGGEQEEKGLKRFGMKATEALYRDAPFHFKYFVYHEIGRVELLTAELRQLKNAALNLSWEKKQGRLTLLPVNMHPKELMPAADEIVTAATNLNCKAAILDLANPKKCLAWSPTDFDALHKTMTKLCGNNWILIVFAPQKQHKIVMKQLYNSDDVEVIPGTWKRYLGVGTTVSKYGNWQVDYKDTMAIVLHAEGGDLKKVTRAPKSEAEIVELNVEEEHFKRCSRGMAVRKKTNERCMGGGNDIPNSCRSCVVRFCTRIRG</sequence>
<dbReference type="AlphaFoldDB" id="A0A388KKR5"/>
<organism evidence="1 2">
    <name type="scientific">Chara braunii</name>
    <name type="common">Braun's stonewort</name>
    <dbReference type="NCBI Taxonomy" id="69332"/>
    <lineage>
        <taxon>Eukaryota</taxon>
        <taxon>Viridiplantae</taxon>
        <taxon>Streptophyta</taxon>
        <taxon>Charophyceae</taxon>
        <taxon>Charales</taxon>
        <taxon>Characeae</taxon>
        <taxon>Chara</taxon>
    </lineage>
</organism>
<comment type="caution">
    <text evidence="1">The sequence shown here is derived from an EMBL/GenBank/DDBJ whole genome shotgun (WGS) entry which is preliminary data.</text>
</comment>
<accession>A0A388KKR5</accession>
<keyword evidence="2" id="KW-1185">Reference proteome</keyword>
<evidence type="ECO:0000313" key="1">
    <source>
        <dbReference type="EMBL" id="GBG70636.1"/>
    </source>
</evidence>
<name>A0A388KKR5_CHABU</name>
<dbReference type="Proteomes" id="UP000265515">
    <property type="component" value="Unassembled WGS sequence"/>
</dbReference>
<reference evidence="1 2" key="1">
    <citation type="journal article" date="2018" name="Cell">
        <title>The Chara Genome: Secondary Complexity and Implications for Plant Terrestrialization.</title>
        <authorList>
            <person name="Nishiyama T."/>
            <person name="Sakayama H."/>
            <person name="Vries J.D."/>
            <person name="Buschmann H."/>
            <person name="Saint-Marcoux D."/>
            <person name="Ullrich K.K."/>
            <person name="Haas F.B."/>
            <person name="Vanderstraeten L."/>
            <person name="Becker D."/>
            <person name="Lang D."/>
            <person name="Vosolsobe S."/>
            <person name="Rombauts S."/>
            <person name="Wilhelmsson P.K.I."/>
            <person name="Janitza P."/>
            <person name="Kern R."/>
            <person name="Heyl A."/>
            <person name="Rumpler F."/>
            <person name="Villalobos L.I.A.C."/>
            <person name="Clay J.M."/>
            <person name="Skokan R."/>
            <person name="Toyoda A."/>
            <person name="Suzuki Y."/>
            <person name="Kagoshima H."/>
            <person name="Schijlen E."/>
            <person name="Tajeshwar N."/>
            <person name="Catarino B."/>
            <person name="Hetherington A.J."/>
            <person name="Saltykova A."/>
            <person name="Bonnot C."/>
            <person name="Breuninger H."/>
            <person name="Symeonidi A."/>
            <person name="Radhakrishnan G.V."/>
            <person name="Van Nieuwerburgh F."/>
            <person name="Deforce D."/>
            <person name="Chang C."/>
            <person name="Karol K.G."/>
            <person name="Hedrich R."/>
            <person name="Ulvskov P."/>
            <person name="Glockner G."/>
            <person name="Delwiche C.F."/>
            <person name="Petrasek J."/>
            <person name="Van de Peer Y."/>
            <person name="Friml J."/>
            <person name="Beilby M."/>
            <person name="Dolan L."/>
            <person name="Kohara Y."/>
            <person name="Sugano S."/>
            <person name="Fujiyama A."/>
            <person name="Delaux P.-M."/>
            <person name="Quint M."/>
            <person name="TheiBen G."/>
            <person name="Hagemann M."/>
            <person name="Harholt J."/>
            <person name="Dunand C."/>
            <person name="Zachgo S."/>
            <person name="Langdale J."/>
            <person name="Maumus F."/>
            <person name="Straeten D.V.D."/>
            <person name="Gould S.B."/>
            <person name="Rensing S.A."/>
        </authorList>
    </citation>
    <scope>NUCLEOTIDE SEQUENCE [LARGE SCALE GENOMIC DNA]</scope>
    <source>
        <strain evidence="1 2">S276</strain>
    </source>
</reference>
<gene>
    <name evidence="1" type="ORF">CBR_g7938</name>
</gene>
<dbReference type="Gramene" id="GBG70636">
    <property type="protein sequence ID" value="GBG70636"/>
    <property type="gene ID" value="CBR_g7938"/>
</dbReference>
<dbReference type="EMBL" id="BFEA01000134">
    <property type="protein sequence ID" value="GBG70636.1"/>
    <property type="molecule type" value="Genomic_DNA"/>
</dbReference>
<proteinExistence type="predicted"/>
<protein>
    <submittedName>
        <fullName evidence="1">Uncharacterized protein</fullName>
    </submittedName>
</protein>